<dbReference type="EMBL" id="PETM01000024">
    <property type="protein sequence ID" value="PIV62772.1"/>
    <property type="molecule type" value="Genomic_DNA"/>
</dbReference>
<dbReference type="AlphaFoldDB" id="A0A2M7E4W3"/>
<feature type="region of interest" description="Disordered" evidence="1">
    <location>
        <begin position="1"/>
        <end position="61"/>
    </location>
</feature>
<gene>
    <name evidence="2" type="ORF">COS12_01140</name>
</gene>
<accession>A0A2M7E4W3</accession>
<name>A0A2M7E4W3_9BACT</name>
<proteinExistence type="predicted"/>
<evidence type="ECO:0000313" key="3">
    <source>
        <dbReference type="Proteomes" id="UP000230116"/>
    </source>
</evidence>
<evidence type="ECO:0000256" key="1">
    <source>
        <dbReference type="SAM" id="MobiDB-lite"/>
    </source>
</evidence>
<sequence length="61" mass="6022">NRSRGRSSPGRREGLRPAGSEAESSLPSSRRGAPAPTPPSSAGVIRGAPTGLSGEKPAANG</sequence>
<protein>
    <submittedName>
        <fullName evidence="2">Uncharacterized protein</fullName>
    </submittedName>
</protein>
<evidence type="ECO:0000313" key="2">
    <source>
        <dbReference type="EMBL" id="PIV62772.1"/>
    </source>
</evidence>
<dbReference type="Proteomes" id="UP000230116">
    <property type="component" value="Unassembled WGS sequence"/>
</dbReference>
<organism evidence="2 3">
    <name type="scientific">Candidatus Roizmanbacteria bacterium CG01_land_8_20_14_3_00_33_9</name>
    <dbReference type="NCBI Taxonomy" id="1974843"/>
    <lineage>
        <taxon>Bacteria</taxon>
        <taxon>Candidatus Roizmaniibacteriota</taxon>
    </lineage>
</organism>
<feature type="non-terminal residue" evidence="2">
    <location>
        <position position="1"/>
    </location>
</feature>
<reference evidence="3" key="1">
    <citation type="submission" date="2017-09" db="EMBL/GenBank/DDBJ databases">
        <title>Depth-based differentiation of microbial function through sediment-hosted aquifers and enrichment of novel symbionts in the deep terrestrial subsurface.</title>
        <authorList>
            <person name="Probst A.J."/>
            <person name="Ladd B."/>
            <person name="Jarett J.K."/>
            <person name="Geller-Mcgrath D.E."/>
            <person name="Sieber C.M.K."/>
            <person name="Emerson J.B."/>
            <person name="Anantharaman K."/>
            <person name="Thomas B.C."/>
            <person name="Malmstrom R."/>
            <person name="Stieglmeier M."/>
            <person name="Klingl A."/>
            <person name="Woyke T."/>
            <person name="Ryan C.M."/>
            <person name="Banfield J.F."/>
        </authorList>
    </citation>
    <scope>NUCLEOTIDE SEQUENCE [LARGE SCALE GENOMIC DNA]</scope>
</reference>
<comment type="caution">
    <text evidence="2">The sequence shown here is derived from an EMBL/GenBank/DDBJ whole genome shotgun (WGS) entry which is preliminary data.</text>
</comment>